<reference evidence="2 3" key="1">
    <citation type="journal article" date="2019" name="Commun. Biol.">
        <title>The bagworm genome reveals a unique fibroin gene that provides high tensile strength.</title>
        <authorList>
            <person name="Kono N."/>
            <person name="Nakamura H."/>
            <person name="Ohtoshi R."/>
            <person name="Tomita M."/>
            <person name="Numata K."/>
            <person name="Arakawa K."/>
        </authorList>
    </citation>
    <scope>NUCLEOTIDE SEQUENCE [LARGE SCALE GENOMIC DNA]</scope>
</reference>
<proteinExistence type="predicted"/>
<evidence type="ECO:0000313" key="3">
    <source>
        <dbReference type="Proteomes" id="UP000299102"/>
    </source>
</evidence>
<protein>
    <submittedName>
        <fullName evidence="2">Uncharacterized protein</fullName>
    </submittedName>
</protein>
<evidence type="ECO:0000256" key="1">
    <source>
        <dbReference type="SAM" id="MobiDB-lite"/>
    </source>
</evidence>
<name>A0A4C1V3U7_EUMVA</name>
<comment type="caution">
    <text evidence="2">The sequence shown here is derived from an EMBL/GenBank/DDBJ whole genome shotgun (WGS) entry which is preliminary data.</text>
</comment>
<gene>
    <name evidence="2" type="ORF">EVAR_23896_1</name>
</gene>
<evidence type="ECO:0000313" key="2">
    <source>
        <dbReference type="EMBL" id="GBP33493.1"/>
    </source>
</evidence>
<organism evidence="2 3">
    <name type="scientific">Eumeta variegata</name>
    <name type="common">Bagworm moth</name>
    <name type="synonym">Eumeta japonica</name>
    <dbReference type="NCBI Taxonomy" id="151549"/>
    <lineage>
        <taxon>Eukaryota</taxon>
        <taxon>Metazoa</taxon>
        <taxon>Ecdysozoa</taxon>
        <taxon>Arthropoda</taxon>
        <taxon>Hexapoda</taxon>
        <taxon>Insecta</taxon>
        <taxon>Pterygota</taxon>
        <taxon>Neoptera</taxon>
        <taxon>Endopterygota</taxon>
        <taxon>Lepidoptera</taxon>
        <taxon>Glossata</taxon>
        <taxon>Ditrysia</taxon>
        <taxon>Tineoidea</taxon>
        <taxon>Psychidae</taxon>
        <taxon>Oiketicinae</taxon>
        <taxon>Eumeta</taxon>
    </lineage>
</organism>
<dbReference type="EMBL" id="BGZK01000274">
    <property type="protein sequence ID" value="GBP33493.1"/>
    <property type="molecule type" value="Genomic_DNA"/>
</dbReference>
<dbReference type="AlphaFoldDB" id="A0A4C1V3U7"/>
<accession>A0A4C1V3U7</accession>
<keyword evidence="3" id="KW-1185">Reference proteome</keyword>
<feature type="compositionally biased region" description="Gly residues" evidence="1">
    <location>
        <begin position="97"/>
        <end position="108"/>
    </location>
</feature>
<feature type="region of interest" description="Disordered" evidence="1">
    <location>
        <begin position="44"/>
        <end position="63"/>
    </location>
</feature>
<dbReference type="Proteomes" id="UP000299102">
    <property type="component" value="Unassembled WGS sequence"/>
</dbReference>
<feature type="region of interest" description="Disordered" evidence="1">
    <location>
        <begin position="97"/>
        <end position="157"/>
    </location>
</feature>
<sequence>MVPEAPASITYHHNIPLMPPLITKLFPWSVGFALDPAQRAYRAVGRRRRSQATPRPAPPTTAAVHESSSGCVVIIVDISRLMKSGLVFSCGSAAGAGRGAPAPGGGAQCGASGPSRACATPHHRAPTPPQRARGRLPLHSATRVHPPPPRAHLAPLL</sequence>